<keyword evidence="3" id="KW-1185">Reference proteome</keyword>
<gene>
    <name evidence="2" type="ORF">D7V93_41410</name>
</gene>
<dbReference type="EMBL" id="RAWB01000868">
    <property type="protein sequence ID" value="RKH38141.1"/>
    <property type="molecule type" value="Genomic_DNA"/>
</dbReference>
<accession>A0A3A8N799</accession>
<protein>
    <submittedName>
        <fullName evidence="2">Cytochrome C oxidase subunit II</fullName>
    </submittedName>
</protein>
<sequence length="45" mass="4574">MPGTSAAPPDAQAPLAVAPERGAWTLSPPENASAYGDRIDALLAR</sequence>
<feature type="region of interest" description="Disordered" evidence="1">
    <location>
        <begin position="1"/>
        <end position="36"/>
    </location>
</feature>
<name>A0A3A8N799_9BACT</name>
<evidence type="ECO:0000313" key="2">
    <source>
        <dbReference type="EMBL" id="RKH38141.1"/>
    </source>
</evidence>
<organism evidence="2 3">
    <name type="scientific">Corallococcus llansteffanensis</name>
    <dbReference type="NCBI Taxonomy" id="2316731"/>
    <lineage>
        <taxon>Bacteria</taxon>
        <taxon>Pseudomonadati</taxon>
        <taxon>Myxococcota</taxon>
        <taxon>Myxococcia</taxon>
        <taxon>Myxococcales</taxon>
        <taxon>Cystobacterineae</taxon>
        <taxon>Myxococcaceae</taxon>
        <taxon>Corallococcus</taxon>
    </lineage>
</organism>
<proteinExistence type="predicted"/>
<reference evidence="3" key="1">
    <citation type="submission" date="2018-09" db="EMBL/GenBank/DDBJ databases">
        <authorList>
            <person name="Livingstone P.G."/>
            <person name="Whitworth D.E."/>
        </authorList>
    </citation>
    <scope>NUCLEOTIDE SEQUENCE [LARGE SCALE GENOMIC DNA]</scope>
    <source>
        <strain evidence="3">CA051B</strain>
    </source>
</reference>
<comment type="caution">
    <text evidence="2">The sequence shown here is derived from an EMBL/GenBank/DDBJ whole genome shotgun (WGS) entry which is preliminary data.</text>
</comment>
<dbReference type="AlphaFoldDB" id="A0A3A8N799"/>
<feature type="non-terminal residue" evidence="2">
    <location>
        <position position="45"/>
    </location>
</feature>
<evidence type="ECO:0000313" key="3">
    <source>
        <dbReference type="Proteomes" id="UP000272888"/>
    </source>
</evidence>
<dbReference type="Proteomes" id="UP000272888">
    <property type="component" value="Unassembled WGS sequence"/>
</dbReference>
<evidence type="ECO:0000256" key="1">
    <source>
        <dbReference type="SAM" id="MobiDB-lite"/>
    </source>
</evidence>